<dbReference type="Gene3D" id="2.40.320.10">
    <property type="entry name" value="Hypothetical Protein Pfu-838710-001"/>
    <property type="match status" value="1"/>
</dbReference>
<dbReference type="AlphaFoldDB" id="A0A2M7TGX3"/>
<dbReference type="EMBL" id="PFNL01000137">
    <property type="protein sequence ID" value="PIZ45403.1"/>
    <property type="molecule type" value="Genomic_DNA"/>
</dbReference>
<evidence type="ECO:0000313" key="2">
    <source>
        <dbReference type="Proteomes" id="UP000228920"/>
    </source>
</evidence>
<dbReference type="SUPFAM" id="SSF55154">
    <property type="entry name" value="CYTH-like phosphatases"/>
    <property type="match status" value="1"/>
</dbReference>
<sequence length="174" mass="19817">MPSTTSTEIERKFLVPTPPDLTGKSPIVYERYYIYSQHGIELRVQKKGEIFEIERKEMVSDLSRSTEKLEISQDEFEILKTLAHKSIIRKSYVLSKNPETSLKIYEGDYVGLIRCEVEFASEDEANKFEVPGWCGAEITTSILGKDSKLVNLSRDEFLQEINTASRTSIVVNAS</sequence>
<accession>A0A2M7TGX3</accession>
<evidence type="ECO:0000313" key="1">
    <source>
        <dbReference type="EMBL" id="PIZ45403.1"/>
    </source>
</evidence>
<comment type="caution">
    <text evidence="1">The sequence shown here is derived from an EMBL/GenBank/DDBJ whole genome shotgun (WGS) entry which is preliminary data.</text>
</comment>
<proteinExistence type="predicted"/>
<reference evidence="2" key="1">
    <citation type="submission" date="2017-09" db="EMBL/GenBank/DDBJ databases">
        <title>Depth-based differentiation of microbial function through sediment-hosted aquifers and enrichment of novel symbionts in the deep terrestrial subsurface.</title>
        <authorList>
            <person name="Probst A.J."/>
            <person name="Ladd B."/>
            <person name="Jarett J.K."/>
            <person name="Geller-Mcgrath D.E."/>
            <person name="Sieber C.M.K."/>
            <person name="Emerson J.B."/>
            <person name="Anantharaman K."/>
            <person name="Thomas B.C."/>
            <person name="Malmstrom R."/>
            <person name="Stieglmeier M."/>
            <person name="Klingl A."/>
            <person name="Woyke T."/>
            <person name="Ryan C.M."/>
            <person name="Banfield J.F."/>
        </authorList>
    </citation>
    <scope>NUCLEOTIDE SEQUENCE [LARGE SCALE GENOMIC DNA]</scope>
</reference>
<gene>
    <name evidence="1" type="ORF">COY32_05285</name>
</gene>
<protein>
    <recommendedName>
        <fullName evidence="3">CYTH domain-containing protein</fullName>
    </recommendedName>
</protein>
<dbReference type="Proteomes" id="UP000228920">
    <property type="component" value="Unassembled WGS sequence"/>
</dbReference>
<dbReference type="InterPro" id="IPR033469">
    <property type="entry name" value="CYTH-like_dom_sf"/>
</dbReference>
<evidence type="ECO:0008006" key="3">
    <source>
        <dbReference type="Google" id="ProtNLM"/>
    </source>
</evidence>
<organism evidence="1 2">
    <name type="scientific">candidate division WWE3 bacterium CG_4_10_14_0_2_um_filter_41_14</name>
    <dbReference type="NCBI Taxonomy" id="1975072"/>
    <lineage>
        <taxon>Bacteria</taxon>
        <taxon>Katanobacteria</taxon>
    </lineage>
</organism>
<name>A0A2M7TGX3_UNCKA</name>